<keyword evidence="2" id="KW-0812">Transmembrane</keyword>
<comment type="caution">
    <text evidence="3">The sequence shown here is derived from an EMBL/GenBank/DDBJ whole genome shotgun (WGS) entry which is preliminary data.</text>
</comment>
<evidence type="ECO:0000256" key="2">
    <source>
        <dbReference type="SAM" id="Phobius"/>
    </source>
</evidence>
<keyword evidence="3" id="KW-0969">Cilium</keyword>
<evidence type="ECO:0000313" key="3">
    <source>
        <dbReference type="EMBL" id="GAA4674299.1"/>
    </source>
</evidence>
<keyword evidence="2" id="KW-1133">Transmembrane helix</keyword>
<reference evidence="4" key="1">
    <citation type="journal article" date="2019" name="Int. J. Syst. Evol. Microbiol.">
        <title>The Global Catalogue of Microorganisms (GCM) 10K type strain sequencing project: providing services to taxonomists for standard genome sequencing and annotation.</title>
        <authorList>
            <consortium name="The Broad Institute Genomics Platform"/>
            <consortium name="The Broad Institute Genome Sequencing Center for Infectious Disease"/>
            <person name="Wu L."/>
            <person name="Ma J."/>
        </authorList>
    </citation>
    <scope>NUCLEOTIDE SEQUENCE [LARGE SCALE GENOMIC DNA]</scope>
    <source>
        <strain evidence="4">JCM 18956</strain>
    </source>
</reference>
<feature type="compositionally biased region" description="Basic and acidic residues" evidence="1">
    <location>
        <begin position="1"/>
        <end position="21"/>
    </location>
</feature>
<feature type="compositionally biased region" description="Basic and acidic residues" evidence="1">
    <location>
        <begin position="217"/>
        <end position="232"/>
    </location>
</feature>
<proteinExistence type="predicted"/>
<feature type="region of interest" description="Disordered" evidence="1">
    <location>
        <begin position="1"/>
        <end position="24"/>
    </location>
</feature>
<organism evidence="3 4">
    <name type="scientific">Frondihabitans cladoniiphilus</name>
    <dbReference type="NCBI Taxonomy" id="715785"/>
    <lineage>
        <taxon>Bacteria</taxon>
        <taxon>Bacillati</taxon>
        <taxon>Actinomycetota</taxon>
        <taxon>Actinomycetes</taxon>
        <taxon>Micrococcales</taxon>
        <taxon>Microbacteriaceae</taxon>
        <taxon>Frondihabitans</taxon>
    </lineage>
</organism>
<dbReference type="PANTHER" id="PTHR30531:SF12">
    <property type="entry name" value="FLAGELLAR BIOSYNTHETIC PROTEIN FLHB"/>
    <property type="match status" value="1"/>
</dbReference>
<dbReference type="RefSeq" id="WP_345375548.1">
    <property type="nucleotide sequence ID" value="NZ_BAABLM010000003.1"/>
</dbReference>
<gene>
    <name evidence="3" type="primary">flhB</name>
    <name evidence="3" type="ORF">GCM10025780_18450</name>
</gene>
<feature type="transmembrane region" description="Helical" evidence="2">
    <location>
        <begin position="31"/>
        <end position="48"/>
    </location>
</feature>
<protein>
    <submittedName>
        <fullName evidence="3">Flagellar biosynthesis protein FlhB</fullName>
    </submittedName>
</protein>
<keyword evidence="3" id="KW-0966">Cell projection</keyword>
<accession>A0ABP8VXB7</accession>
<dbReference type="EMBL" id="BAABLM010000003">
    <property type="protein sequence ID" value="GAA4674299.1"/>
    <property type="molecule type" value="Genomic_DNA"/>
</dbReference>
<dbReference type="Pfam" id="PF01312">
    <property type="entry name" value="Bac_export_2"/>
    <property type="match status" value="1"/>
</dbReference>
<sequence length="387" mass="40736">MSDSGEKTEQATEKRMKEVHSKGQLSKSQDLSAWIGVGAAIVAMPAAISRGAAAGLAQMATVKDVIADPTVDRAKQALYSDLGAIGGIVLPMLIVVGVAVLVTAIVQGGVHIKKFSGKFDQFNLLNGIKHTFGTQALWNGVKTLLKTAVVGLVLWVAIRNVLPVFESGTSLPLDVLLQAAKGGVSSLVAAAVAAGLVLAGLDVMVVMRRNRKKTRMTKKEVKDEHKSSDGDPLIRHQRRQRALAMSRNRMMSNIADADVVMVNPTHVAVALKYEPGRSAPRVVAKGAGEVARGIREKAEELGVPMVKDIPLTRALHAACELGDEIPVEYYSPVARVLTFVMALKARGSRSAQGVHTMPGGTIPAQPEPASPDSSPVSSHPVVAGGLA</sequence>
<feature type="region of interest" description="Disordered" evidence="1">
    <location>
        <begin position="213"/>
        <end position="232"/>
    </location>
</feature>
<dbReference type="InterPro" id="IPR029025">
    <property type="entry name" value="T3SS_substrate_exporter_C"/>
</dbReference>
<dbReference type="Proteomes" id="UP001501295">
    <property type="component" value="Unassembled WGS sequence"/>
</dbReference>
<evidence type="ECO:0000313" key="4">
    <source>
        <dbReference type="Proteomes" id="UP001501295"/>
    </source>
</evidence>
<dbReference type="Gene3D" id="3.40.1690.10">
    <property type="entry name" value="secretion proteins EscU"/>
    <property type="match status" value="1"/>
</dbReference>
<dbReference type="PANTHER" id="PTHR30531">
    <property type="entry name" value="FLAGELLAR BIOSYNTHETIC PROTEIN FLHB"/>
    <property type="match status" value="1"/>
</dbReference>
<dbReference type="SUPFAM" id="SSF160544">
    <property type="entry name" value="EscU C-terminal domain-like"/>
    <property type="match status" value="1"/>
</dbReference>
<feature type="transmembrane region" description="Helical" evidence="2">
    <location>
        <begin position="144"/>
        <end position="162"/>
    </location>
</feature>
<feature type="compositionally biased region" description="Low complexity" evidence="1">
    <location>
        <begin position="370"/>
        <end position="387"/>
    </location>
</feature>
<keyword evidence="2" id="KW-0472">Membrane</keyword>
<dbReference type="PRINTS" id="PR00950">
    <property type="entry name" value="TYPE3IMSPROT"/>
</dbReference>
<dbReference type="InterPro" id="IPR006135">
    <property type="entry name" value="T3SS_substrate_exporter"/>
</dbReference>
<name>A0ABP8VXB7_9MICO</name>
<keyword evidence="4" id="KW-1185">Reference proteome</keyword>
<feature type="transmembrane region" description="Helical" evidence="2">
    <location>
        <begin position="182"/>
        <end position="206"/>
    </location>
</feature>
<evidence type="ECO:0000256" key="1">
    <source>
        <dbReference type="SAM" id="MobiDB-lite"/>
    </source>
</evidence>
<keyword evidence="3" id="KW-0282">Flagellum</keyword>
<feature type="region of interest" description="Disordered" evidence="1">
    <location>
        <begin position="350"/>
        <end position="387"/>
    </location>
</feature>
<feature type="transmembrane region" description="Helical" evidence="2">
    <location>
        <begin position="82"/>
        <end position="106"/>
    </location>
</feature>